<sequence>MLKPQVWSIMQEIDEIRSITQEIDDNSNQDVSFCLKKALKDYDGLSLSRFHGSIKEAMQRDLFMSNCLGIRQDDHNIAGIAKKIGRWPLTVRKEVMQGFLTFMDTIEDADYKKTIQTQALHHVNNEKLGPIIEIYIDKKPQSSLTEPVGSAADRANEGAENARQNRNNKEPKPLQAPNVGRGPDGEGGTRL</sequence>
<accession>A0ABT1L3W9</accession>
<dbReference type="Proteomes" id="UP001320768">
    <property type="component" value="Unassembled WGS sequence"/>
</dbReference>
<dbReference type="RefSeq" id="WP_258568987.1">
    <property type="nucleotide sequence ID" value="NZ_JAKUDN010000001.1"/>
</dbReference>
<dbReference type="EMBL" id="JAKUDN010000001">
    <property type="protein sequence ID" value="MCP8351880.1"/>
    <property type="molecule type" value="Genomic_DNA"/>
</dbReference>
<gene>
    <name evidence="2" type="ORF">MKS91_01040</name>
</gene>
<organism evidence="2 3">
    <name type="scientific">Candidatus Synchoanobacter obligatus</name>
    <dbReference type="NCBI Taxonomy" id="2919597"/>
    <lineage>
        <taxon>Bacteria</taxon>
        <taxon>Pseudomonadati</taxon>
        <taxon>Pseudomonadota</taxon>
        <taxon>Gammaproteobacteria</taxon>
        <taxon>Candidatus Comchoanobacterales</taxon>
        <taxon>Candidatus Comchoanobacteraceae</taxon>
        <taxon>Candidatus Synchoanobacter</taxon>
    </lineage>
</organism>
<comment type="caution">
    <text evidence="2">The sequence shown here is derived from an EMBL/GenBank/DDBJ whole genome shotgun (WGS) entry which is preliminary data.</text>
</comment>
<evidence type="ECO:0000313" key="2">
    <source>
        <dbReference type="EMBL" id="MCP8351880.1"/>
    </source>
</evidence>
<protein>
    <submittedName>
        <fullName evidence="2">Uncharacterized protein</fullName>
    </submittedName>
</protein>
<feature type="region of interest" description="Disordered" evidence="1">
    <location>
        <begin position="143"/>
        <end position="191"/>
    </location>
</feature>
<evidence type="ECO:0000256" key="1">
    <source>
        <dbReference type="SAM" id="MobiDB-lite"/>
    </source>
</evidence>
<proteinExistence type="predicted"/>
<name>A0ABT1L3W9_9GAMM</name>
<evidence type="ECO:0000313" key="3">
    <source>
        <dbReference type="Proteomes" id="UP001320768"/>
    </source>
</evidence>
<reference evidence="2 3" key="1">
    <citation type="journal article" date="2022" name="Nat. Microbiol.">
        <title>The microbiome of a bacterivorous marine choanoflagellate contains a resource-demanding obligate bacterial associate.</title>
        <authorList>
            <person name="Needham D.M."/>
            <person name="Poirier C."/>
            <person name="Bachy C."/>
            <person name="George E.E."/>
            <person name="Wilken S."/>
            <person name="Yung C.C.M."/>
            <person name="Limardo A.J."/>
            <person name="Morando M."/>
            <person name="Sudek L."/>
            <person name="Malmstrom R.R."/>
            <person name="Keeling P.J."/>
            <person name="Santoro A.E."/>
            <person name="Worden A.Z."/>
        </authorList>
    </citation>
    <scope>NUCLEOTIDE SEQUENCE [LARGE SCALE GENOMIC DNA]</scope>
    <source>
        <strain evidence="2 3">Comchoano-2</strain>
    </source>
</reference>
<keyword evidence="3" id="KW-1185">Reference proteome</keyword>